<dbReference type="Pfam" id="PF25954">
    <property type="entry name" value="Beta-barrel_RND_2"/>
    <property type="match status" value="1"/>
</dbReference>
<sequence length="313" mass="34410">MIKKILDKLKRKYARIGIILVLLLMVVLVIAFFASKSPGKRGRGMDSDRAVPVMLAEVELGKIRSALFYSGEIHAEEEVKVFSVAAGKIIKYYYKEGDYVSRGSVIATLERQERWDDYMPVTVRAPISGIVARNYLDRGELATETTAISLIVGGRGITVTIKVPDNELPLMKVGMKAELVVPSTPDVAYIGEVSQVSPVLDTTTRTARVELLFKDGITSLIAGMFGDIFIITEEKEGVMIIPAKALMYERQGRDGPYCFMVEGNKAKKRPLTLGIVNEKSAEALSGIKVGEKVVVVGKENLKEDSSIVVTEDY</sequence>
<dbReference type="Pfam" id="PF25917">
    <property type="entry name" value="BSH_RND"/>
    <property type="match status" value="1"/>
</dbReference>
<dbReference type="NCBIfam" id="TIGR01730">
    <property type="entry name" value="RND_mfp"/>
    <property type="match status" value="1"/>
</dbReference>
<gene>
    <name evidence="8" type="ORF">JW984_03945</name>
</gene>
<organism evidence="8 9">
    <name type="scientific">Candidatus Zymogenus saltonus</name>
    <dbReference type="NCBI Taxonomy" id="2844893"/>
    <lineage>
        <taxon>Bacteria</taxon>
        <taxon>Deltaproteobacteria</taxon>
        <taxon>Candidatus Zymogenia</taxon>
        <taxon>Candidatus Zymogeniales</taxon>
        <taxon>Candidatus Zymogenaceae</taxon>
        <taxon>Candidatus Zymogenus</taxon>
    </lineage>
</organism>
<evidence type="ECO:0000256" key="1">
    <source>
        <dbReference type="ARBA" id="ARBA00004196"/>
    </source>
</evidence>
<dbReference type="Pfam" id="PF25967">
    <property type="entry name" value="RND-MFP_C"/>
    <property type="match status" value="1"/>
</dbReference>
<keyword evidence="4" id="KW-0472">Membrane</keyword>
<accession>A0A9D8PNV1</accession>
<evidence type="ECO:0000313" key="9">
    <source>
        <dbReference type="Proteomes" id="UP000809273"/>
    </source>
</evidence>
<feature type="domain" description="Multidrug resistance protein MdtA-like barrel-sandwich hybrid" evidence="5">
    <location>
        <begin position="78"/>
        <end position="152"/>
    </location>
</feature>
<keyword evidence="4" id="KW-0812">Transmembrane</keyword>
<dbReference type="Gene3D" id="2.40.420.20">
    <property type="match status" value="1"/>
</dbReference>
<evidence type="ECO:0000256" key="3">
    <source>
        <dbReference type="ARBA" id="ARBA00022448"/>
    </source>
</evidence>
<keyword evidence="3" id="KW-0813">Transport</keyword>
<reference evidence="8" key="2">
    <citation type="submission" date="2021-01" db="EMBL/GenBank/DDBJ databases">
        <authorList>
            <person name="Hahn C.R."/>
            <person name="Youssef N.H."/>
            <person name="Elshahed M."/>
        </authorList>
    </citation>
    <scope>NUCLEOTIDE SEQUENCE</scope>
    <source>
        <strain evidence="8">Zod_Metabat.24</strain>
    </source>
</reference>
<name>A0A9D8PNV1_9DELT</name>
<evidence type="ECO:0000256" key="4">
    <source>
        <dbReference type="SAM" id="Phobius"/>
    </source>
</evidence>
<comment type="similarity">
    <text evidence="2">Belongs to the membrane fusion protein (MFP) (TC 8.A.1) family.</text>
</comment>
<comment type="caution">
    <text evidence="8">The sequence shown here is derived from an EMBL/GenBank/DDBJ whole genome shotgun (WGS) entry which is preliminary data.</text>
</comment>
<dbReference type="PANTHER" id="PTHR30469:SF15">
    <property type="entry name" value="HLYD FAMILY OF SECRETION PROTEINS"/>
    <property type="match status" value="1"/>
</dbReference>
<dbReference type="SUPFAM" id="SSF111369">
    <property type="entry name" value="HlyD-like secretion proteins"/>
    <property type="match status" value="1"/>
</dbReference>
<reference evidence="8" key="1">
    <citation type="journal article" date="2021" name="Environ. Microbiol.">
        <title>Genomic characterization of three novel Desulfobacterota classes expand the metabolic and phylogenetic diversity of the phylum.</title>
        <authorList>
            <person name="Murphy C.L."/>
            <person name="Biggerstaff J."/>
            <person name="Eichhorn A."/>
            <person name="Ewing E."/>
            <person name="Shahan R."/>
            <person name="Soriano D."/>
            <person name="Stewart S."/>
            <person name="VanMol K."/>
            <person name="Walker R."/>
            <person name="Walters P."/>
            <person name="Elshahed M.S."/>
            <person name="Youssef N.H."/>
        </authorList>
    </citation>
    <scope>NUCLEOTIDE SEQUENCE</scope>
    <source>
        <strain evidence="8">Zod_Metabat.24</strain>
    </source>
</reference>
<feature type="transmembrane region" description="Helical" evidence="4">
    <location>
        <begin position="12"/>
        <end position="34"/>
    </location>
</feature>
<feature type="domain" description="Multidrug resistance protein MdtA-like C-terminal permuted SH3" evidence="7">
    <location>
        <begin position="238"/>
        <end position="297"/>
    </location>
</feature>
<dbReference type="GO" id="GO:1990281">
    <property type="term" value="C:efflux pump complex"/>
    <property type="evidence" value="ECO:0007669"/>
    <property type="project" value="TreeGrafter"/>
</dbReference>
<evidence type="ECO:0000259" key="7">
    <source>
        <dbReference type="Pfam" id="PF25967"/>
    </source>
</evidence>
<evidence type="ECO:0000259" key="5">
    <source>
        <dbReference type="Pfam" id="PF25917"/>
    </source>
</evidence>
<comment type="subcellular location">
    <subcellularLocation>
        <location evidence="1">Cell envelope</location>
    </subcellularLocation>
</comment>
<dbReference type="EMBL" id="JAFGIX010000019">
    <property type="protein sequence ID" value="MBN1572330.1"/>
    <property type="molecule type" value="Genomic_DNA"/>
</dbReference>
<dbReference type="AlphaFoldDB" id="A0A9D8PNV1"/>
<protein>
    <submittedName>
        <fullName evidence="8">Efflux RND transporter periplasmic adaptor subunit</fullName>
    </submittedName>
</protein>
<proteinExistence type="inferred from homology"/>
<dbReference type="GO" id="GO:0015562">
    <property type="term" value="F:efflux transmembrane transporter activity"/>
    <property type="evidence" value="ECO:0007669"/>
    <property type="project" value="TreeGrafter"/>
</dbReference>
<evidence type="ECO:0000313" key="8">
    <source>
        <dbReference type="EMBL" id="MBN1572330.1"/>
    </source>
</evidence>
<dbReference type="PANTHER" id="PTHR30469">
    <property type="entry name" value="MULTIDRUG RESISTANCE PROTEIN MDTA"/>
    <property type="match status" value="1"/>
</dbReference>
<feature type="domain" description="CusB-like beta-barrel" evidence="6">
    <location>
        <begin position="159"/>
        <end position="228"/>
    </location>
</feature>
<evidence type="ECO:0000259" key="6">
    <source>
        <dbReference type="Pfam" id="PF25954"/>
    </source>
</evidence>
<dbReference type="Gene3D" id="2.40.30.170">
    <property type="match status" value="1"/>
</dbReference>
<dbReference type="InterPro" id="IPR058625">
    <property type="entry name" value="MdtA-like_BSH"/>
</dbReference>
<dbReference type="InterPro" id="IPR058627">
    <property type="entry name" value="MdtA-like_C"/>
</dbReference>
<evidence type="ECO:0000256" key="2">
    <source>
        <dbReference type="ARBA" id="ARBA00009477"/>
    </source>
</evidence>
<dbReference type="Proteomes" id="UP000809273">
    <property type="component" value="Unassembled WGS sequence"/>
</dbReference>
<dbReference type="InterPro" id="IPR058792">
    <property type="entry name" value="Beta-barrel_RND_2"/>
</dbReference>
<dbReference type="InterPro" id="IPR006143">
    <property type="entry name" value="RND_pump_MFP"/>
</dbReference>
<dbReference type="Gene3D" id="2.40.50.100">
    <property type="match status" value="1"/>
</dbReference>
<keyword evidence="4" id="KW-1133">Transmembrane helix</keyword>